<evidence type="ECO:0000313" key="2">
    <source>
        <dbReference type="EMBL" id="RKO67152.1"/>
    </source>
</evidence>
<dbReference type="Proteomes" id="UP000271256">
    <property type="component" value="Unassembled WGS sequence"/>
</dbReference>
<organism evidence="2 3">
    <name type="scientific">Desulfofundulus salinus</name>
    <dbReference type="NCBI Taxonomy" id="2419843"/>
    <lineage>
        <taxon>Bacteria</taxon>
        <taxon>Bacillati</taxon>
        <taxon>Bacillota</taxon>
        <taxon>Clostridia</taxon>
        <taxon>Eubacteriales</taxon>
        <taxon>Peptococcaceae</taxon>
        <taxon>Desulfofundulus</taxon>
    </lineage>
</organism>
<proteinExistence type="predicted"/>
<evidence type="ECO:0000313" key="3">
    <source>
        <dbReference type="Proteomes" id="UP000271256"/>
    </source>
</evidence>
<keyword evidence="3" id="KW-1185">Reference proteome</keyword>
<evidence type="ECO:0000256" key="1">
    <source>
        <dbReference type="SAM" id="MobiDB-lite"/>
    </source>
</evidence>
<dbReference type="AlphaFoldDB" id="A0A494WXW1"/>
<dbReference type="EMBL" id="RBWE01000001">
    <property type="protein sequence ID" value="RKO67152.1"/>
    <property type="molecule type" value="Genomic_DNA"/>
</dbReference>
<gene>
    <name evidence="2" type="ORF">D7024_09445</name>
</gene>
<comment type="caution">
    <text evidence="2">The sequence shown here is derived from an EMBL/GenBank/DDBJ whole genome shotgun (WGS) entry which is preliminary data.</text>
</comment>
<feature type="compositionally biased region" description="Acidic residues" evidence="1">
    <location>
        <begin position="207"/>
        <end position="218"/>
    </location>
</feature>
<reference evidence="2 3" key="1">
    <citation type="submission" date="2018-10" db="EMBL/GenBank/DDBJ databases">
        <authorList>
            <person name="Grouzdev D.S."/>
            <person name="Krutkina M.S."/>
            <person name="Tourova T.P."/>
            <person name="Nazina T.N."/>
        </authorList>
    </citation>
    <scope>NUCLEOTIDE SEQUENCE [LARGE SCALE GENOMIC DNA]</scope>
    <source>
        <strain evidence="2 3">435</strain>
    </source>
</reference>
<sequence>MRLHNRQIKASFWNDPDLLQWPREKRWFYLGLVQLADDSGCLENSPFAFKIQLFPSPLDADITVELLTQWRDELIQAGKLIPYDVGGKPYLYIANFHKHQTPDKPTPPSKASIPLPPWLEWVEGESRRTSRYVVREELLPVSLTDDHCPGYVRDVSGTSPGQVRVELEPELELNNTFLTERANAPDGAAVPDGTRQGDSLPLPNEGESQEEITQEGDSDEKTPVIPITSTVESIVIPAENGGIDEKVTPLKLKRAKNKADPRVRHVLRYFQDTAVKHMGLTPVIDYGKHGKLIKQRLAALDHDHEDPDESLSEMCRLIDAFFETDDPFVSRAGRTISVFLAANVFEKLRQTLARAQPPVSQRTYERPEFLDWEIGGA</sequence>
<protein>
    <submittedName>
        <fullName evidence="2">Uncharacterized protein</fullName>
    </submittedName>
</protein>
<accession>A0A494WXW1</accession>
<name>A0A494WXW1_9FIRM</name>
<feature type="region of interest" description="Disordered" evidence="1">
    <location>
        <begin position="180"/>
        <end position="223"/>
    </location>
</feature>